<evidence type="ECO:0000313" key="8">
    <source>
        <dbReference type="Proteomes" id="UP000230750"/>
    </source>
</evidence>
<dbReference type="SUPFAM" id="SSF51294">
    <property type="entry name" value="Hedgehog/intein (Hint) domain"/>
    <property type="match status" value="1"/>
</dbReference>
<dbReference type="InterPro" id="IPR003587">
    <property type="entry name" value="Hint_dom_N"/>
</dbReference>
<dbReference type="InterPro" id="IPR036844">
    <property type="entry name" value="Hint_dom_sf"/>
</dbReference>
<dbReference type="SUPFAM" id="SSF47986">
    <property type="entry name" value="DEATH domain"/>
    <property type="match status" value="1"/>
</dbReference>
<dbReference type="SMART" id="SM00114">
    <property type="entry name" value="CARD"/>
    <property type="match status" value="1"/>
</dbReference>
<dbReference type="Pfam" id="PF01079">
    <property type="entry name" value="Hint"/>
    <property type="match status" value="1"/>
</dbReference>
<dbReference type="SUPFAM" id="SSF52540">
    <property type="entry name" value="P-loop containing nucleoside triphosphate hydrolases"/>
    <property type="match status" value="2"/>
</dbReference>
<evidence type="ECO:0000313" key="7">
    <source>
        <dbReference type="EMBL" id="PIK53158.1"/>
    </source>
</evidence>
<evidence type="ECO:0000256" key="2">
    <source>
        <dbReference type="ARBA" id="ARBA00022741"/>
    </source>
</evidence>
<evidence type="ECO:0000259" key="5">
    <source>
        <dbReference type="PROSITE" id="PS50209"/>
    </source>
</evidence>
<feature type="domain" description="CARD" evidence="5">
    <location>
        <begin position="4"/>
        <end position="80"/>
    </location>
</feature>
<evidence type="ECO:0000256" key="4">
    <source>
        <dbReference type="SAM" id="Coils"/>
    </source>
</evidence>
<dbReference type="PROSITE" id="PS50817">
    <property type="entry name" value="INTEIN_N_TER"/>
    <property type="match status" value="1"/>
</dbReference>
<protein>
    <submittedName>
        <fullName evidence="7">Putative GTPase IMAP family member 8-like</fullName>
    </submittedName>
</protein>
<dbReference type="EMBL" id="MRZV01000298">
    <property type="protein sequence ID" value="PIK53158.1"/>
    <property type="molecule type" value="Genomic_DNA"/>
</dbReference>
<dbReference type="CDD" id="cd01671">
    <property type="entry name" value="CARD"/>
    <property type="match status" value="1"/>
</dbReference>
<dbReference type="Gene3D" id="1.10.533.10">
    <property type="entry name" value="Death Domain, Fas"/>
    <property type="match status" value="1"/>
</dbReference>
<proteinExistence type="inferred from homology"/>
<feature type="domain" description="AIG1-type G" evidence="6">
    <location>
        <begin position="473"/>
        <end position="684"/>
    </location>
</feature>
<dbReference type="PROSITE" id="PS51720">
    <property type="entry name" value="G_AIG1"/>
    <property type="match status" value="2"/>
</dbReference>
<keyword evidence="2" id="KW-0547">Nucleotide-binding</keyword>
<keyword evidence="3" id="KW-0342">GTP-binding</keyword>
<dbReference type="STRING" id="307972.A0A2G8KYU2"/>
<feature type="coiled-coil region" evidence="4">
    <location>
        <begin position="46"/>
        <end position="124"/>
    </location>
</feature>
<dbReference type="AlphaFoldDB" id="A0A2G8KYU2"/>
<dbReference type="Gene3D" id="2.170.16.10">
    <property type="entry name" value="Hedgehog/Intein (Hint) domain"/>
    <property type="match status" value="1"/>
</dbReference>
<comment type="similarity">
    <text evidence="1">Belongs to the TRAFAC class TrmE-Era-EngA-EngB-Septin-like GTPase superfamily. AIG1/Toc34/Toc159-like paraseptin GTPase family. IAN subfamily.</text>
</comment>
<dbReference type="GO" id="GO:0016540">
    <property type="term" value="P:protein autoprocessing"/>
    <property type="evidence" value="ECO:0007669"/>
    <property type="project" value="InterPro"/>
</dbReference>
<dbReference type="PROSITE" id="PS50209">
    <property type="entry name" value="CARD"/>
    <property type="match status" value="1"/>
</dbReference>
<sequence length="1180" mass="135095">MAGMTKEHRKALNKTLVSFTNDLGIEEALLYLQSQEILTESDVEAIDQHSARIKKVAELVKRLKQKGDKSFFTFKKFLEENLGSEHIAKELDKNLKEVEETLAHVTQEREKKQITEKWKKLEEKFHDPIFSCEHDSIHQYQGISKDINVLLIGNCGAGKSATGNTLLGKDIFQESETGAPETKSVQIKTIKEDTFNITVVDTPGIQNEELLLNVVEKMIDFEGGIHIFLVVCNLNADQAITKVISRVLAETACDQCVVILTNARARFVGKKKMIVRDYIERQKVREEPLADLFQLVQDRVIAVENCFDEEDVMMIDQQRQKLLSYLAQVIKDNKGLVYSKKSFQNANTRIKQYQALNDMGGRLHEYLLQTYLKKLSQRQLDNIQTTLDDNVKDIMQDSNVLELCPLITEGDAMQYMRFFIQENENEISKLQKELNQNMQADETEHIKRWKDLEEKFYCTSCEYENIGDYPDVPEEINILLIGKTGSGKSATGNTLIGKRYFKESDTSASVTKTISMTTLKEYRYNITVIDTPGLFDTAKDFQNEDLVLEIAKTMINFKEGIHLFLLILNSTARFTKEEQDTINTIEKILGKRVYQNCLVVLTNARAKFGSEQSLRKYVEQETKNGGKFGDLLKHVSNRVIAVENCFQDDFLTEKHRQKLLCCLAQILHDNKGSVYSNKAFEKAKARVEQQEEERKNRVARENELTHMKTILRKFLVEKYLQHLTEKELDNILAKGRNETPLIMMSSGVHQLSFITSKDVKTYVENFIRENEVLIAKLKDVKIQDAIQQLKYEKRSERLKEKEEINKMQSIVLPLVTYYLKQQSKQALEHINQNKQLPGYCFNQIKAALEISNNNNWLQSILGSLFEKRKQEKEAKRLQEREQLKNSTFDSISLEIKTKLKSYLTYKNKSDLVKLEAQIGKGKVPSDIYDKVFKQLTKTQQQSLSRVEIETEILKQIKEQNEVIKECKTMAGGCFAGSTEVGIKERGIAKISNVKVNDEILVFDDNGNLFYDKVYLISHAREDGNFTFVRLQTSSSKDLRISPGHLLPVGSLGSNVAAKDVSLGNVIFTLQDGVMMPDKVTSVTYELCRGAYCPKTMHGTIVVNDVAASCYTTFFPAPLAHALLSPIRLLFSYLPLPLFNQLLPYDTEEGMPVLLLKCRSIVIRWRSLFTGNDNTEKAYKC</sequence>
<dbReference type="Pfam" id="PF04548">
    <property type="entry name" value="AIG1"/>
    <property type="match status" value="2"/>
</dbReference>
<feature type="domain" description="AIG1-type G" evidence="6">
    <location>
        <begin position="144"/>
        <end position="347"/>
    </location>
</feature>
<evidence type="ECO:0000256" key="1">
    <source>
        <dbReference type="ARBA" id="ARBA00008535"/>
    </source>
</evidence>
<dbReference type="InterPro" id="IPR001315">
    <property type="entry name" value="CARD"/>
</dbReference>
<keyword evidence="8" id="KW-1185">Reference proteome</keyword>
<dbReference type="GO" id="GO:0016539">
    <property type="term" value="P:intein-mediated protein splicing"/>
    <property type="evidence" value="ECO:0007669"/>
    <property type="project" value="InterPro"/>
</dbReference>
<organism evidence="7 8">
    <name type="scientific">Stichopus japonicus</name>
    <name type="common">Sea cucumber</name>
    <dbReference type="NCBI Taxonomy" id="307972"/>
    <lineage>
        <taxon>Eukaryota</taxon>
        <taxon>Metazoa</taxon>
        <taxon>Echinodermata</taxon>
        <taxon>Eleutherozoa</taxon>
        <taxon>Echinozoa</taxon>
        <taxon>Holothuroidea</taxon>
        <taxon>Aspidochirotacea</taxon>
        <taxon>Aspidochirotida</taxon>
        <taxon>Stichopodidae</taxon>
        <taxon>Apostichopus</taxon>
    </lineage>
</organism>
<dbReference type="InterPro" id="IPR006141">
    <property type="entry name" value="Intein_N"/>
</dbReference>
<dbReference type="GO" id="GO:0042981">
    <property type="term" value="P:regulation of apoptotic process"/>
    <property type="evidence" value="ECO:0007669"/>
    <property type="project" value="InterPro"/>
</dbReference>
<keyword evidence="4" id="KW-0175">Coiled coil</keyword>
<dbReference type="InterPro" id="IPR027417">
    <property type="entry name" value="P-loop_NTPase"/>
</dbReference>
<dbReference type="FunFam" id="3.40.50.300:FF:000840">
    <property type="entry name" value="Immune-associated nucleotide-binding protein 9"/>
    <property type="match status" value="1"/>
</dbReference>
<dbReference type="GO" id="GO:0005525">
    <property type="term" value="F:GTP binding"/>
    <property type="evidence" value="ECO:0007669"/>
    <property type="project" value="UniProtKB-KW"/>
</dbReference>
<dbReference type="PANTHER" id="PTHR10903">
    <property type="entry name" value="GTPASE, IMAP FAMILY MEMBER-RELATED"/>
    <property type="match status" value="1"/>
</dbReference>
<evidence type="ECO:0000259" key="6">
    <source>
        <dbReference type="PROSITE" id="PS51720"/>
    </source>
</evidence>
<dbReference type="CDD" id="cd00081">
    <property type="entry name" value="Hint"/>
    <property type="match status" value="1"/>
</dbReference>
<dbReference type="SMART" id="SM00306">
    <property type="entry name" value="HintN"/>
    <property type="match status" value="1"/>
</dbReference>
<dbReference type="InterPro" id="IPR011029">
    <property type="entry name" value="DEATH-like_dom_sf"/>
</dbReference>
<evidence type="ECO:0000256" key="3">
    <source>
        <dbReference type="ARBA" id="ARBA00023134"/>
    </source>
</evidence>
<dbReference type="SMART" id="SM00305">
    <property type="entry name" value="HintC"/>
    <property type="match status" value="1"/>
</dbReference>
<dbReference type="Pfam" id="PF00619">
    <property type="entry name" value="CARD"/>
    <property type="match status" value="1"/>
</dbReference>
<name>A0A2G8KYU2_STIJA</name>
<reference evidence="7 8" key="1">
    <citation type="journal article" date="2017" name="PLoS Biol.">
        <title>The sea cucumber genome provides insights into morphological evolution and visceral regeneration.</title>
        <authorList>
            <person name="Zhang X."/>
            <person name="Sun L."/>
            <person name="Yuan J."/>
            <person name="Sun Y."/>
            <person name="Gao Y."/>
            <person name="Zhang L."/>
            <person name="Li S."/>
            <person name="Dai H."/>
            <person name="Hamel J.F."/>
            <person name="Liu C."/>
            <person name="Yu Y."/>
            <person name="Liu S."/>
            <person name="Lin W."/>
            <person name="Guo K."/>
            <person name="Jin S."/>
            <person name="Xu P."/>
            <person name="Storey K.B."/>
            <person name="Huan P."/>
            <person name="Zhang T."/>
            <person name="Zhou Y."/>
            <person name="Zhang J."/>
            <person name="Lin C."/>
            <person name="Li X."/>
            <person name="Xing L."/>
            <person name="Huo D."/>
            <person name="Sun M."/>
            <person name="Wang L."/>
            <person name="Mercier A."/>
            <person name="Li F."/>
            <person name="Yang H."/>
            <person name="Xiang J."/>
        </authorList>
    </citation>
    <scope>NUCLEOTIDE SEQUENCE [LARGE SCALE GENOMIC DNA]</scope>
    <source>
        <strain evidence="7">Shaxun</strain>
        <tissue evidence="7">Muscle</tissue>
    </source>
</reference>
<dbReference type="InterPro" id="IPR001767">
    <property type="entry name" value="Hedgehog_Hint"/>
</dbReference>
<dbReference type="OrthoDB" id="8954335at2759"/>
<comment type="caution">
    <text evidence="7">The sequence shown here is derived from an EMBL/GenBank/DDBJ whole genome shotgun (WGS) entry which is preliminary data.</text>
</comment>
<dbReference type="PANTHER" id="PTHR10903:SF184">
    <property type="entry name" value="GTP-BINDING PROTEIN A"/>
    <property type="match status" value="1"/>
</dbReference>
<accession>A0A2G8KYU2</accession>
<dbReference type="Gene3D" id="3.40.50.300">
    <property type="entry name" value="P-loop containing nucleotide triphosphate hydrolases"/>
    <property type="match status" value="2"/>
</dbReference>
<dbReference type="InterPro" id="IPR006703">
    <property type="entry name" value="G_AIG1"/>
</dbReference>
<dbReference type="InterPro" id="IPR045058">
    <property type="entry name" value="GIMA/IAN/Toc"/>
</dbReference>
<gene>
    <name evidence="7" type="ORF">BSL78_09936</name>
</gene>
<dbReference type="Proteomes" id="UP000230750">
    <property type="component" value="Unassembled WGS sequence"/>
</dbReference>
<dbReference type="InterPro" id="IPR003586">
    <property type="entry name" value="Hint_dom_C"/>
</dbReference>